<dbReference type="InterPro" id="IPR004360">
    <property type="entry name" value="Glyas_Fos-R_dOase_dom"/>
</dbReference>
<dbReference type="PROSITE" id="PS51819">
    <property type="entry name" value="VOC"/>
    <property type="match status" value="1"/>
</dbReference>
<organism evidence="2 3">
    <name type="scientific">Lysinibacillus pakistanensis</name>
    <dbReference type="NCBI Taxonomy" id="759811"/>
    <lineage>
        <taxon>Bacteria</taxon>
        <taxon>Bacillati</taxon>
        <taxon>Bacillota</taxon>
        <taxon>Bacilli</taxon>
        <taxon>Bacillales</taxon>
        <taxon>Bacillaceae</taxon>
        <taxon>Lysinibacillus</taxon>
    </lineage>
</organism>
<dbReference type="Proteomes" id="UP001178322">
    <property type="component" value="Chromosome"/>
</dbReference>
<accession>A0AAX3WXU2</accession>
<dbReference type="RefSeq" id="WP_283870128.1">
    <property type="nucleotide sequence ID" value="NZ_CP126101.1"/>
</dbReference>
<proteinExistence type="predicted"/>
<dbReference type="AlphaFoldDB" id="A0AAX3WXU2"/>
<dbReference type="InterPro" id="IPR029068">
    <property type="entry name" value="Glyas_Bleomycin-R_OHBP_Dase"/>
</dbReference>
<feature type="domain" description="VOC" evidence="1">
    <location>
        <begin position="4"/>
        <end position="124"/>
    </location>
</feature>
<protein>
    <submittedName>
        <fullName evidence="2">VOC family protein</fullName>
    </submittedName>
</protein>
<dbReference type="Pfam" id="PF00903">
    <property type="entry name" value="Glyoxalase"/>
    <property type="match status" value="1"/>
</dbReference>
<dbReference type="Gene3D" id="3.10.180.10">
    <property type="entry name" value="2,3-Dihydroxybiphenyl 1,2-Dioxygenase, domain 1"/>
    <property type="match status" value="1"/>
</dbReference>
<dbReference type="SUPFAM" id="SSF54593">
    <property type="entry name" value="Glyoxalase/Bleomycin resistance protein/Dihydroxybiphenyl dioxygenase"/>
    <property type="match status" value="1"/>
</dbReference>
<name>A0AAX3WXU2_9BACI</name>
<dbReference type="EMBL" id="CP126101">
    <property type="protein sequence ID" value="WHY51603.1"/>
    <property type="molecule type" value="Genomic_DNA"/>
</dbReference>
<evidence type="ECO:0000313" key="2">
    <source>
        <dbReference type="EMBL" id="WHY51603.1"/>
    </source>
</evidence>
<dbReference type="InterPro" id="IPR037523">
    <property type="entry name" value="VOC_core"/>
</dbReference>
<sequence length="124" mass="14330">MIKQIGQVMLYVNDQDAAVKFWTEKIGFVVVDEREEEGIRTIEIAPTKEAQTTFVLHNKEIIAKMQPELNLGTPSIMFYADHIEDLYQDFQEKGVIVGDLIMMPMGRVFNFADHEDNYFALVEK</sequence>
<evidence type="ECO:0000313" key="3">
    <source>
        <dbReference type="Proteomes" id="UP001178322"/>
    </source>
</evidence>
<dbReference type="PANTHER" id="PTHR36437">
    <property type="entry name" value="GLYOXALASE/BLEOMYCIN RESISTANCE PROTEIN/DIOXYGENASE"/>
    <property type="match status" value="1"/>
</dbReference>
<reference evidence="2" key="1">
    <citation type="submission" date="2023-05" db="EMBL/GenBank/DDBJ databases">
        <title>Comparative genomics of Bacillaceae isolates and their secondary metabolite potential.</title>
        <authorList>
            <person name="Song L."/>
            <person name="Nielsen L.J."/>
            <person name="Mohite O."/>
            <person name="Xu X."/>
            <person name="Weber T."/>
            <person name="Kovacs A.T."/>
        </authorList>
    </citation>
    <scope>NUCLEOTIDE SEQUENCE</scope>
    <source>
        <strain evidence="2">LY1</strain>
    </source>
</reference>
<evidence type="ECO:0000259" key="1">
    <source>
        <dbReference type="PROSITE" id="PS51819"/>
    </source>
</evidence>
<dbReference type="CDD" id="cd07263">
    <property type="entry name" value="VOC_like"/>
    <property type="match status" value="1"/>
</dbReference>
<gene>
    <name evidence="2" type="ORF">QNH24_25710</name>
</gene>
<dbReference type="PANTHER" id="PTHR36437:SF2">
    <property type="entry name" value="GLYOXALASE_BLEOMYCIN RESISTANCE PROTEIN_DIOXYGENASE"/>
    <property type="match status" value="1"/>
</dbReference>